<comment type="caution">
    <text evidence="2">The sequence shown here is derived from an EMBL/GenBank/DDBJ whole genome shotgun (WGS) entry which is preliminary data.</text>
</comment>
<reference evidence="2" key="1">
    <citation type="submission" date="2019-08" db="EMBL/GenBank/DDBJ databases">
        <authorList>
            <person name="Kucharzyk K."/>
            <person name="Murdoch R.W."/>
            <person name="Higgins S."/>
            <person name="Loffler F."/>
        </authorList>
    </citation>
    <scope>NUCLEOTIDE SEQUENCE</scope>
</reference>
<evidence type="ECO:0000256" key="1">
    <source>
        <dbReference type="SAM" id="MobiDB-lite"/>
    </source>
</evidence>
<name>A0A644U466_9ZZZZ</name>
<sequence>MRDDTGQHGEVGKGDGMGQGADRGLAIALGEQQEGQARALCGLGIDLAVADIERAAAAQHLMRLQERRGVGLARGQAVTADDRRKERRDLKMAQHGRGRGERLVGADRQRMAPVPETGQRLADARKECRQPHGALVAGGEGRGDPGLQQFVSARARSLEQALHQMRHAAADEAAHLHQGERGKAVLGQHLVRGGVDVGHGIDQRAVEVEDQGRQGHQASFHLIEQPIEATCPAGPCPVAAISSIAS</sequence>
<accession>A0A644U466</accession>
<feature type="region of interest" description="Disordered" evidence="1">
    <location>
        <begin position="78"/>
        <end position="103"/>
    </location>
</feature>
<gene>
    <name evidence="2" type="ORF">SDC9_19525</name>
</gene>
<proteinExistence type="predicted"/>
<evidence type="ECO:0000313" key="2">
    <source>
        <dbReference type="EMBL" id="MPL73719.1"/>
    </source>
</evidence>
<feature type="compositionally biased region" description="Basic and acidic residues" evidence="1">
    <location>
        <begin position="80"/>
        <end position="103"/>
    </location>
</feature>
<organism evidence="2">
    <name type="scientific">bioreactor metagenome</name>
    <dbReference type="NCBI Taxonomy" id="1076179"/>
    <lineage>
        <taxon>unclassified sequences</taxon>
        <taxon>metagenomes</taxon>
        <taxon>ecological metagenomes</taxon>
    </lineage>
</organism>
<dbReference type="EMBL" id="VSSQ01000075">
    <property type="protein sequence ID" value="MPL73719.1"/>
    <property type="molecule type" value="Genomic_DNA"/>
</dbReference>
<protein>
    <submittedName>
        <fullName evidence="2">Uncharacterized protein</fullName>
    </submittedName>
</protein>
<dbReference type="AlphaFoldDB" id="A0A644U466"/>